<dbReference type="PROSITE" id="PS50283">
    <property type="entry name" value="NA_SOLUT_SYMP_3"/>
    <property type="match status" value="1"/>
</dbReference>
<dbReference type="AlphaFoldDB" id="A0A2P5GHZ1"/>
<dbReference type="Proteomes" id="UP000247005">
    <property type="component" value="Unassembled WGS sequence"/>
</dbReference>
<dbReference type="PANTHER" id="PTHR48086">
    <property type="entry name" value="SODIUM/PROLINE SYMPORTER-RELATED"/>
    <property type="match status" value="1"/>
</dbReference>
<dbReference type="EMBL" id="PQGE01000001">
    <property type="protein sequence ID" value="POP47953.1"/>
    <property type="molecule type" value="Genomic_DNA"/>
</dbReference>
<feature type="transmembrane region" description="Helical" evidence="13">
    <location>
        <begin position="28"/>
        <end position="50"/>
    </location>
</feature>
<keyword evidence="6" id="KW-0769">Symport</keyword>
<evidence type="ECO:0000256" key="11">
    <source>
        <dbReference type="ARBA" id="ARBA00023201"/>
    </source>
</evidence>
<evidence type="ECO:0000256" key="9">
    <source>
        <dbReference type="ARBA" id="ARBA00023065"/>
    </source>
</evidence>
<keyword evidence="7 13" id="KW-1133">Transmembrane helix</keyword>
<dbReference type="InterPro" id="IPR050277">
    <property type="entry name" value="Sodium:Solute_Symporter"/>
</dbReference>
<dbReference type="GO" id="GO:0015824">
    <property type="term" value="P:proline transport"/>
    <property type="evidence" value="ECO:0007669"/>
    <property type="project" value="TreeGrafter"/>
</dbReference>
<evidence type="ECO:0000313" key="14">
    <source>
        <dbReference type="EMBL" id="POP42427.1"/>
    </source>
</evidence>
<evidence type="ECO:0000256" key="1">
    <source>
        <dbReference type="ARBA" id="ARBA00004651"/>
    </source>
</evidence>
<keyword evidence="4" id="KW-1003">Cell membrane</keyword>
<dbReference type="Proteomes" id="UP000237073">
    <property type="component" value="Unassembled WGS sequence"/>
</dbReference>
<evidence type="ECO:0000313" key="17">
    <source>
        <dbReference type="Proteomes" id="UP000247005"/>
    </source>
</evidence>
<dbReference type="GO" id="GO:0005886">
    <property type="term" value="C:plasma membrane"/>
    <property type="evidence" value="ECO:0007669"/>
    <property type="project" value="UniProtKB-SubCell"/>
</dbReference>
<accession>A0A2P5GHZ1</accession>
<evidence type="ECO:0000256" key="4">
    <source>
        <dbReference type="ARBA" id="ARBA00022475"/>
    </source>
</evidence>
<evidence type="ECO:0000313" key="15">
    <source>
        <dbReference type="EMBL" id="POP47953.1"/>
    </source>
</evidence>
<keyword evidence="16" id="KW-1185">Reference proteome</keyword>
<reference evidence="16 17" key="1">
    <citation type="submission" date="2018-01" db="EMBL/GenBank/DDBJ databases">
        <title>Superficieibacter electus gen. nov., sp. nov., an extended-spectrum beta-lactamase possessing member of the Enterobacteriaceae family, isolated from intensive care unit surfaces.</title>
        <authorList>
            <person name="Potter R.F."/>
            <person name="D'Souza A.W."/>
        </authorList>
    </citation>
    <scope>NUCLEOTIDE SEQUENCE [LARGE SCALE GENOMIC DNA]</scope>
    <source>
        <strain evidence="14 17">BP-1</strain>
        <strain evidence="15 16">BP-2</strain>
    </source>
</reference>
<dbReference type="OrthoDB" id="9764438at2"/>
<dbReference type="InterPro" id="IPR038377">
    <property type="entry name" value="Na/Glc_symporter_sf"/>
</dbReference>
<keyword evidence="3" id="KW-0813">Transport</keyword>
<name>A0A2P5GHZ1_9ENTR</name>
<comment type="catalytic activity">
    <reaction evidence="12">
        <text>L-proline(in) + Na(+)(in) = L-proline(out) + Na(+)(out)</text>
        <dbReference type="Rhea" id="RHEA:28967"/>
        <dbReference type="ChEBI" id="CHEBI:29101"/>
        <dbReference type="ChEBI" id="CHEBI:60039"/>
    </reaction>
</comment>
<dbReference type="EMBL" id="PQGD01000030">
    <property type="protein sequence ID" value="POP42427.1"/>
    <property type="molecule type" value="Genomic_DNA"/>
</dbReference>
<evidence type="ECO:0000256" key="3">
    <source>
        <dbReference type="ARBA" id="ARBA00022448"/>
    </source>
</evidence>
<dbReference type="GO" id="GO:0015193">
    <property type="term" value="F:L-proline transmembrane transporter activity"/>
    <property type="evidence" value="ECO:0007669"/>
    <property type="project" value="TreeGrafter"/>
</dbReference>
<feature type="transmembrane region" description="Helical" evidence="13">
    <location>
        <begin position="127"/>
        <end position="151"/>
    </location>
</feature>
<evidence type="ECO:0008006" key="18">
    <source>
        <dbReference type="Google" id="ProtNLM"/>
    </source>
</evidence>
<keyword evidence="9" id="KW-0406">Ion transport</keyword>
<feature type="transmembrane region" description="Helical" evidence="13">
    <location>
        <begin position="158"/>
        <end position="177"/>
    </location>
</feature>
<dbReference type="RefSeq" id="WP_103674421.1">
    <property type="nucleotide sequence ID" value="NZ_PQGD01000030.1"/>
</dbReference>
<dbReference type="GO" id="GO:0005298">
    <property type="term" value="F:proline:sodium symporter activity"/>
    <property type="evidence" value="ECO:0007669"/>
    <property type="project" value="TreeGrafter"/>
</dbReference>
<keyword evidence="10 13" id="KW-0472">Membrane</keyword>
<evidence type="ECO:0000256" key="10">
    <source>
        <dbReference type="ARBA" id="ARBA00023136"/>
    </source>
</evidence>
<keyword evidence="5 13" id="KW-0812">Transmembrane</keyword>
<keyword evidence="8" id="KW-0915">Sodium</keyword>
<dbReference type="InterPro" id="IPR001734">
    <property type="entry name" value="Na/solute_symporter"/>
</dbReference>
<protein>
    <recommendedName>
        <fullName evidence="18">Sodium:solute symporter</fullName>
    </recommendedName>
</protein>
<comment type="similarity">
    <text evidence="2">Belongs to the sodium:solute symporter (SSF) (TC 2.A.21) family.</text>
</comment>
<organism evidence="14 17">
    <name type="scientific">Superficieibacter electus</name>
    <dbReference type="NCBI Taxonomy" id="2022662"/>
    <lineage>
        <taxon>Bacteria</taxon>
        <taxon>Pseudomonadati</taxon>
        <taxon>Pseudomonadota</taxon>
        <taxon>Gammaproteobacteria</taxon>
        <taxon>Enterobacterales</taxon>
        <taxon>Enterobacteriaceae</taxon>
        <taxon>Superficieibacter</taxon>
    </lineage>
</organism>
<evidence type="ECO:0000256" key="5">
    <source>
        <dbReference type="ARBA" id="ARBA00022692"/>
    </source>
</evidence>
<gene>
    <name evidence="14" type="ORF">CHU32_25110</name>
    <name evidence="15" type="ORF">CHU33_02095</name>
</gene>
<evidence type="ECO:0000256" key="2">
    <source>
        <dbReference type="ARBA" id="ARBA00006434"/>
    </source>
</evidence>
<evidence type="ECO:0000256" key="7">
    <source>
        <dbReference type="ARBA" id="ARBA00022989"/>
    </source>
</evidence>
<feature type="transmembrane region" description="Helical" evidence="13">
    <location>
        <begin position="189"/>
        <end position="214"/>
    </location>
</feature>
<keyword evidence="11" id="KW-0739">Sodium transport</keyword>
<dbReference type="Gene3D" id="1.20.1730.10">
    <property type="entry name" value="Sodium/glucose cotransporter"/>
    <property type="match status" value="1"/>
</dbReference>
<comment type="subcellular location">
    <subcellularLocation>
        <location evidence="1">Cell membrane</location>
        <topology evidence="1">Multi-pass membrane protein</topology>
    </subcellularLocation>
</comment>
<proteinExistence type="inferred from homology"/>
<evidence type="ECO:0000313" key="16">
    <source>
        <dbReference type="Proteomes" id="UP000237073"/>
    </source>
</evidence>
<sequence length="233" mass="24719">MLYGIIAMAALGLGSGQIKNPEAALLEMISYSGCGVMLGIVTTFILAASLGTLDSTLISLSGILSNDIVMNIKNIANGKACIGGKESTDEGIKNTANNGGAEVKLTCCFILLLGVSAYFLSLKTLPLLVIMINYASSGILQVLPAAIGGLYWKKSTPIAAISSMIVGVATFLTLDWVKVNLYQNSESFMHGYFLGLPALLASLFVFILVSLLTWRSYYAADVSRRLVIDGLFK</sequence>
<evidence type="ECO:0000256" key="13">
    <source>
        <dbReference type="SAM" id="Phobius"/>
    </source>
</evidence>
<comment type="caution">
    <text evidence="14">The sequence shown here is derived from an EMBL/GenBank/DDBJ whole genome shotgun (WGS) entry which is preliminary data.</text>
</comment>
<evidence type="ECO:0000256" key="12">
    <source>
        <dbReference type="ARBA" id="ARBA00033708"/>
    </source>
</evidence>
<evidence type="ECO:0000256" key="8">
    <source>
        <dbReference type="ARBA" id="ARBA00023053"/>
    </source>
</evidence>
<dbReference type="PANTHER" id="PTHR48086:SF3">
    <property type="entry name" value="SODIUM_PROLINE SYMPORTER"/>
    <property type="match status" value="1"/>
</dbReference>
<evidence type="ECO:0000256" key="6">
    <source>
        <dbReference type="ARBA" id="ARBA00022847"/>
    </source>
</evidence>